<dbReference type="PANTHER" id="PTHR34138:SF1">
    <property type="entry name" value="CELL SHAPE-DETERMINING PROTEIN MREC"/>
    <property type="match status" value="1"/>
</dbReference>
<dbReference type="GO" id="GO:0005886">
    <property type="term" value="C:plasma membrane"/>
    <property type="evidence" value="ECO:0007669"/>
    <property type="project" value="TreeGrafter"/>
</dbReference>
<dbReference type="PIRSF" id="PIRSF038471">
    <property type="entry name" value="MreC"/>
    <property type="match status" value="1"/>
</dbReference>
<dbReference type="Gene3D" id="2.40.10.340">
    <property type="entry name" value="Rod shape-determining protein MreC, domain 1"/>
    <property type="match status" value="1"/>
</dbReference>
<dbReference type="InterPro" id="IPR007221">
    <property type="entry name" value="MreC"/>
</dbReference>
<dbReference type="InterPro" id="IPR042177">
    <property type="entry name" value="Cell/Rod_1"/>
</dbReference>
<feature type="coiled-coil region" evidence="6">
    <location>
        <begin position="67"/>
        <end position="111"/>
    </location>
</feature>
<dbReference type="PANTHER" id="PTHR34138">
    <property type="entry name" value="CELL SHAPE-DETERMINING PROTEIN MREC"/>
    <property type="match status" value="1"/>
</dbReference>
<dbReference type="InterPro" id="IPR055342">
    <property type="entry name" value="MreC_beta-barrel_core"/>
</dbReference>
<dbReference type="NCBIfam" id="TIGR00219">
    <property type="entry name" value="mreC"/>
    <property type="match status" value="1"/>
</dbReference>
<protein>
    <recommendedName>
        <fullName evidence="2 5">Cell shape-determining protein MreC</fullName>
    </recommendedName>
    <alternativeName>
        <fullName evidence="4 5">Cell shape protein MreC</fullName>
    </alternativeName>
</protein>
<keyword evidence="9" id="KW-1185">Reference proteome</keyword>
<sequence length="283" mass="31574">MKFFKNKLAVTIIVLSVAFLSVIVYTVSSQQKDIVSSGVGSVVSPLQKVVYKINDKIKGSLGFVFNFSKVKQENEDLANKNIELENKLLEYDKLKDENERLREVLNFKNSKNNYDYLGCEIIGYSGGNFTDGYIIDKGEDQGLKKGMVVIANKGLVGQVTSTGSNWAIVESLINENIAVSVMVNSTRETTGILKGYRDHNNQNLTQVTNLPMDSAIKEGDVILTLGLGQIYPKEVRIGEVISVETDNVKVMKSAIVKPYVDFNKLEELFVVVPKETREIKYKN</sequence>
<keyword evidence="6" id="KW-0175">Coiled coil</keyword>
<dbReference type="InterPro" id="IPR042175">
    <property type="entry name" value="Cell/Rod_MreC_2"/>
</dbReference>
<reference evidence="9" key="1">
    <citation type="submission" date="2017-03" db="EMBL/GenBank/DDBJ databases">
        <authorList>
            <person name="Falquet L."/>
            <person name="Falquet L."/>
        </authorList>
    </citation>
    <scope>NUCLEOTIDE SEQUENCE [LARGE SCALE GENOMIC DNA]</scope>
</reference>
<dbReference type="Pfam" id="PF04085">
    <property type="entry name" value="MreC"/>
    <property type="match status" value="1"/>
</dbReference>
<evidence type="ECO:0000256" key="6">
    <source>
        <dbReference type="SAM" id="Coils"/>
    </source>
</evidence>
<evidence type="ECO:0000256" key="5">
    <source>
        <dbReference type="PIRNR" id="PIRNR038471"/>
    </source>
</evidence>
<gene>
    <name evidence="8" type="ORF">CCH01_22370</name>
</gene>
<dbReference type="STRING" id="1351755.CCH01_22370"/>
<accession>A0A1U6JNT6</accession>
<dbReference type="RefSeq" id="WP_079481613.1">
    <property type="nucleotide sequence ID" value="NZ_CBML010000006.1"/>
</dbReference>
<dbReference type="OrthoDB" id="9792313at2"/>
<organism evidence="8 9">
    <name type="scientific">Clostridium chauvoei JF4335</name>
    <dbReference type="NCBI Taxonomy" id="1351755"/>
    <lineage>
        <taxon>Bacteria</taxon>
        <taxon>Bacillati</taxon>
        <taxon>Bacillota</taxon>
        <taxon>Clostridia</taxon>
        <taxon>Eubacteriales</taxon>
        <taxon>Clostridiaceae</taxon>
        <taxon>Clostridium</taxon>
    </lineage>
</organism>
<comment type="function">
    <text evidence="5">Involved in formation and maintenance of cell shape.</text>
</comment>
<keyword evidence="3 5" id="KW-0133">Cell shape</keyword>
<dbReference type="AlphaFoldDB" id="A0A1U6JNT6"/>
<evidence type="ECO:0000256" key="1">
    <source>
        <dbReference type="ARBA" id="ARBA00009369"/>
    </source>
</evidence>
<feature type="domain" description="Rod shape-determining protein MreC beta-barrel core" evidence="7">
    <location>
        <begin position="121"/>
        <end position="271"/>
    </location>
</feature>
<proteinExistence type="inferred from homology"/>
<evidence type="ECO:0000259" key="7">
    <source>
        <dbReference type="Pfam" id="PF04085"/>
    </source>
</evidence>
<evidence type="ECO:0000256" key="3">
    <source>
        <dbReference type="ARBA" id="ARBA00022960"/>
    </source>
</evidence>
<evidence type="ECO:0000313" key="9">
    <source>
        <dbReference type="Proteomes" id="UP000190476"/>
    </source>
</evidence>
<dbReference type="GO" id="GO:0008360">
    <property type="term" value="P:regulation of cell shape"/>
    <property type="evidence" value="ECO:0007669"/>
    <property type="project" value="UniProtKB-KW"/>
</dbReference>
<comment type="similarity">
    <text evidence="1 5">Belongs to the MreC family.</text>
</comment>
<name>A0A1U6JNT6_9CLOT</name>
<dbReference type="EMBL" id="LT799839">
    <property type="protein sequence ID" value="SLK21970.1"/>
    <property type="molecule type" value="Genomic_DNA"/>
</dbReference>
<evidence type="ECO:0000313" key="8">
    <source>
        <dbReference type="EMBL" id="SLK21970.1"/>
    </source>
</evidence>
<evidence type="ECO:0000256" key="2">
    <source>
        <dbReference type="ARBA" id="ARBA00013855"/>
    </source>
</evidence>
<evidence type="ECO:0000256" key="4">
    <source>
        <dbReference type="ARBA" id="ARBA00032089"/>
    </source>
</evidence>
<dbReference type="GeneID" id="66302548"/>
<dbReference type="Proteomes" id="UP000190476">
    <property type="component" value="Chromosome I"/>
</dbReference>
<dbReference type="Gene3D" id="2.40.10.350">
    <property type="entry name" value="Rod shape-determining protein MreC, domain 2"/>
    <property type="match status" value="1"/>
</dbReference>